<protein>
    <submittedName>
        <fullName evidence="2">Uncharacterized protein</fullName>
    </submittedName>
</protein>
<feature type="compositionally biased region" description="Basic and acidic residues" evidence="1">
    <location>
        <begin position="180"/>
        <end position="190"/>
    </location>
</feature>
<comment type="caution">
    <text evidence="2">The sequence shown here is derived from an EMBL/GenBank/DDBJ whole genome shotgun (WGS) entry which is preliminary data.</text>
</comment>
<name>A0A1U7N503_9CYAN</name>
<accession>A0A1U7N503</accession>
<proteinExistence type="predicted"/>
<dbReference type="AlphaFoldDB" id="A0A1U7N503"/>
<dbReference type="Proteomes" id="UP000186657">
    <property type="component" value="Unassembled WGS sequence"/>
</dbReference>
<reference evidence="2 3" key="1">
    <citation type="submission" date="2016-10" db="EMBL/GenBank/DDBJ databases">
        <title>Comparative genomics uncovers the prolific and rare metabolic potential of the cyanobacterial genus Moorea.</title>
        <authorList>
            <person name="Leao T."/>
            <person name="Castelao G."/>
            <person name="Korobeynikov A."/>
            <person name="Monroe E.A."/>
            <person name="Podell S."/>
            <person name="Glukhov E."/>
            <person name="Allen E."/>
            <person name="Gerwick W.H."/>
            <person name="Gerwick L."/>
        </authorList>
    </citation>
    <scope>NUCLEOTIDE SEQUENCE [LARGE SCALE GENOMIC DNA]</scope>
    <source>
        <strain evidence="2 3">PNG5-198</strain>
    </source>
</reference>
<organism evidence="2 3">
    <name type="scientific">Moorena bouillonii PNG</name>
    <dbReference type="NCBI Taxonomy" id="568701"/>
    <lineage>
        <taxon>Bacteria</taxon>
        <taxon>Bacillati</taxon>
        <taxon>Cyanobacteriota</taxon>
        <taxon>Cyanophyceae</taxon>
        <taxon>Coleofasciculales</taxon>
        <taxon>Coleofasciculaceae</taxon>
        <taxon>Moorena</taxon>
    </lineage>
</organism>
<gene>
    <name evidence="2" type="ORF">BJP37_20480</name>
</gene>
<feature type="region of interest" description="Disordered" evidence="1">
    <location>
        <begin position="172"/>
        <end position="202"/>
    </location>
</feature>
<keyword evidence="3" id="KW-1185">Reference proteome</keyword>
<sequence>MFLINKEATTQKIELLDKSKIIFQNKLFTKWFDIFPKAYQKAFKFCRSQISDEYSSLYLLVEHRHYLTIWIEQEEVSLANKVYSSPINSAQPKSTDSLPLMAARAKGENPRYFDGEQSRNPNQFPREVLPDSLPEDISASEASIVTENLGYWYNHTESYSPATPKLATGNLNQEQEIPESEFHLHPRFQEITKQSLKRLSKK</sequence>
<evidence type="ECO:0000313" key="2">
    <source>
        <dbReference type="EMBL" id="OLT61037.1"/>
    </source>
</evidence>
<evidence type="ECO:0000313" key="3">
    <source>
        <dbReference type="Proteomes" id="UP000186657"/>
    </source>
</evidence>
<dbReference type="RefSeq" id="WP_075901802.1">
    <property type="nucleotide sequence ID" value="NZ_MKZS01000001.1"/>
</dbReference>
<evidence type="ECO:0000256" key="1">
    <source>
        <dbReference type="SAM" id="MobiDB-lite"/>
    </source>
</evidence>
<dbReference type="EMBL" id="MKZS01000001">
    <property type="protein sequence ID" value="OLT61037.1"/>
    <property type="molecule type" value="Genomic_DNA"/>
</dbReference>